<keyword evidence="9" id="KW-1185">Reference proteome</keyword>
<dbReference type="EMBL" id="KB467942">
    <property type="protein sequence ID" value="PCH38416.1"/>
    <property type="molecule type" value="Genomic_DNA"/>
</dbReference>
<dbReference type="Gene3D" id="3.40.50.720">
    <property type="entry name" value="NAD(P)-binding Rossmann-like Domain"/>
    <property type="match status" value="1"/>
</dbReference>
<keyword evidence="5" id="KW-0560">Oxidoreductase</keyword>
<evidence type="ECO:0000256" key="2">
    <source>
        <dbReference type="ARBA" id="ARBA00008072"/>
    </source>
</evidence>
<keyword evidence="6" id="KW-0520">NAD</keyword>
<dbReference type="OMA" id="KKDFAFQ"/>
<comment type="similarity">
    <text evidence="2">Belongs to the zinc-containing alcohol dehydrogenase family.</text>
</comment>
<dbReference type="Pfam" id="PF08240">
    <property type="entry name" value="ADH_N"/>
    <property type="match status" value="1"/>
</dbReference>
<dbReference type="GO" id="GO:0005737">
    <property type="term" value="C:cytoplasm"/>
    <property type="evidence" value="ECO:0007669"/>
    <property type="project" value="TreeGrafter"/>
</dbReference>
<dbReference type="AlphaFoldDB" id="A0A2H3J866"/>
<dbReference type="PANTHER" id="PTHR42940:SF7">
    <property type="entry name" value="ALCOHOL DEHYDROGENASE-LIKE N-TERMINAL DOMAIN-CONTAINING PROTEIN"/>
    <property type="match status" value="1"/>
</dbReference>
<accession>A0A2H3J866</accession>
<comment type="cofactor">
    <cofactor evidence="1">
        <name>Zn(2+)</name>
        <dbReference type="ChEBI" id="CHEBI:29105"/>
    </cofactor>
</comment>
<gene>
    <name evidence="8" type="ORF">WOLCODRAFT_88078</name>
</gene>
<name>A0A2H3J866_WOLCO</name>
<evidence type="ECO:0000256" key="1">
    <source>
        <dbReference type="ARBA" id="ARBA00001947"/>
    </source>
</evidence>
<dbReference type="InterPro" id="IPR013154">
    <property type="entry name" value="ADH-like_N"/>
</dbReference>
<dbReference type="SMART" id="SM00829">
    <property type="entry name" value="PKS_ER"/>
    <property type="match status" value="1"/>
</dbReference>
<keyword evidence="4" id="KW-0862">Zinc</keyword>
<keyword evidence="3" id="KW-0479">Metal-binding</keyword>
<evidence type="ECO:0000313" key="8">
    <source>
        <dbReference type="EMBL" id="PCH38416.1"/>
    </source>
</evidence>
<dbReference type="Proteomes" id="UP000218811">
    <property type="component" value="Unassembled WGS sequence"/>
</dbReference>
<dbReference type="SUPFAM" id="SSF51735">
    <property type="entry name" value="NAD(P)-binding Rossmann-fold domains"/>
    <property type="match status" value="1"/>
</dbReference>
<sequence length="339" mass="36004">MSAAHPKTYTAYAFTEKGGPLKPITLEWKDPQPGEIVAKVLACGVCASDMAAKYQALPGVQYPIVPGHEIVGEVVAVPTTEQRWKIGQRVGSGWHGGHCHACENCVKGDYITCEKQDINGILRHGGYAEYVTLRTEAVAAIPDGIDPAEAAPLFCAGVTTFNSLRNMSCRPPDYVAVQGIGGLGHLGVQFSKAMGFRTIALSTSSAKEELARSLGADVYIDSSKENATEALQRLGGARLIMCTAPNPQIIRDMIPALAARGELLVLALTDDATISLGSLIGKGLSIRGWPSGVASDSADTLEFAKANNIKVMVEKFPLAKANEAFDHRSSARFRAVLIP</sequence>
<dbReference type="FunFam" id="3.40.50.720:FF:000039">
    <property type="entry name" value="Alcohol dehydrogenase AdhP"/>
    <property type="match status" value="1"/>
</dbReference>
<feature type="domain" description="Enoyl reductase (ER)" evidence="7">
    <location>
        <begin position="19"/>
        <end position="337"/>
    </location>
</feature>
<dbReference type="Gene3D" id="3.90.180.10">
    <property type="entry name" value="Medium-chain alcohol dehydrogenases, catalytic domain"/>
    <property type="match status" value="1"/>
</dbReference>
<reference evidence="8 9" key="1">
    <citation type="journal article" date="2012" name="Science">
        <title>The Paleozoic origin of enzymatic lignin decomposition reconstructed from 31 fungal genomes.</title>
        <authorList>
            <person name="Floudas D."/>
            <person name="Binder M."/>
            <person name="Riley R."/>
            <person name="Barry K."/>
            <person name="Blanchette R.A."/>
            <person name="Henrissat B."/>
            <person name="Martinez A.T."/>
            <person name="Otillar R."/>
            <person name="Spatafora J.W."/>
            <person name="Yadav J.S."/>
            <person name="Aerts A."/>
            <person name="Benoit I."/>
            <person name="Boyd A."/>
            <person name="Carlson A."/>
            <person name="Copeland A."/>
            <person name="Coutinho P.M."/>
            <person name="de Vries R.P."/>
            <person name="Ferreira P."/>
            <person name="Findley K."/>
            <person name="Foster B."/>
            <person name="Gaskell J."/>
            <person name="Glotzer D."/>
            <person name="Gorecki P."/>
            <person name="Heitman J."/>
            <person name="Hesse C."/>
            <person name="Hori C."/>
            <person name="Igarashi K."/>
            <person name="Jurgens J.A."/>
            <person name="Kallen N."/>
            <person name="Kersten P."/>
            <person name="Kohler A."/>
            <person name="Kuees U."/>
            <person name="Kumar T.K.A."/>
            <person name="Kuo A."/>
            <person name="LaButti K."/>
            <person name="Larrondo L.F."/>
            <person name="Lindquist E."/>
            <person name="Ling A."/>
            <person name="Lombard V."/>
            <person name="Lucas S."/>
            <person name="Lundell T."/>
            <person name="Martin R."/>
            <person name="McLaughlin D.J."/>
            <person name="Morgenstern I."/>
            <person name="Morin E."/>
            <person name="Murat C."/>
            <person name="Nagy L.G."/>
            <person name="Nolan M."/>
            <person name="Ohm R.A."/>
            <person name="Patyshakuliyeva A."/>
            <person name="Rokas A."/>
            <person name="Ruiz-Duenas F.J."/>
            <person name="Sabat G."/>
            <person name="Salamov A."/>
            <person name="Samejima M."/>
            <person name="Schmutz J."/>
            <person name="Slot J.C."/>
            <person name="St John F."/>
            <person name="Stenlid J."/>
            <person name="Sun H."/>
            <person name="Sun S."/>
            <person name="Syed K."/>
            <person name="Tsang A."/>
            <person name="Wiebenga A."/>
            <person name="Young D."/>
            <person name="Pisabarro A."/>
            <person name="Eastwood D.C."/>
            <person name="Martin F."/>
            <person name="Cullen D."/>
            <person name="Grigoriev I.V."/>
            <person name="Hibbett D.S."/>
        </authorList>
    </citation>
    <scope>NUCLEOTIDE SEQUENCE [LARGE SCALE GENOMIC DNA]</scope>
    <source>
        <strain evidence="8 9">MD-104</strain>
    </source>
</reference>
<dbReference type="SUPFAM" id="SSF50129">
    <property type="entry name" value="GroES-like"/>
    <property type="match status" value="1"/>
</dbReference>
<dbReference type="STRING" id="742152.A0A2H3J866"/>
<evidence type="ECO:0000256" key="3">
    <source>
        <dbReference type="ARBA" id="ARBA00022723"/>
    </source>
</evidence>
<dbReference type="CDD" id="cd08296">
    <property type="entry name" value="CAD_like"/>
    <property type="match status" value="1"/>
</dbReference>
<dbReference type="InterPro" id="IPR011032">
    <property type="entry name" value="GroES-like_sf"/>
</dbReference>
<protein>
    <submittedName>
        <fullName evidence="8">GroES-like protein</fullName>
    </submittedName>
</protein>
<evidence type="ECO:0000313" key="9">
    <source>
        <dbReference type="Proteomes" id="UP000218811"/>
    </source>
</evidence>
<proteinExistence type="inferred from homology"/>
<dbReference type="InterPro" id="IPR013149">
    <property type="entry name" value="ADH-like_C"/>
</dbReference>
<dbReference type="InterPro" id="IPR020843">
    <property type="entry name" value="ER"/>
</dbReference>
<dbReference type="GO" id="GO:0046872">
    <property type="term" value="F:metal ion binding"/>
    <property type="evidence" value="ECO:0007669"/>
    <property type="project" value="UniProtKB-KW"/>
</dbReference>
<evidence type="ECO:0000256" key="4">
    <source>
        <dbReference type="ARBA" id="ARBA00022833"/>
    </source>
</evidence>
<dbReference type="GO" id="GO:0004022">
    <property type="term" value="F:alcohol dehydrogenase (NAD+) activity"/>
    <property type="evidence" value="ECO:0007669"/>
    <property type="project" value="TreeGrafter"/>
</dbReference>
<organism evidence="8 9">
    <name type="scientific">Wolfiporia cocos (strain MD-104)</name>
    <name type="common">Brown rot fungus</name>
    <dbReference type="NCBI Taxonomy" id="742152"/>
    <lineage>
        <taxon>Eukaryota</taxon>
        <taxon>Fungi</taxon>
        <taxon>Dikarya</taxon>
        <taxon>Basidiomycota</taxon>
        <taxon>Agaricomycotina</taxon>
        <taxon>Agaricomycetes</taxon>
        <taxon>Polyporales</taxon>
        <taxon>Phaeolaceae</taxon>
        <taxon>Wolfiporia</taxon>
    </lineage>
</organism>
<dbReference type="InterPro" id="IPR036291">
    <property type="entry name" value="NAD(P)-bd_dom_sf"/>
</dbReference>
<evidence type="ECO:0000256" key="6">
    <source>
        <dbReference type="ARBA" id="ARBA00023027"/>
    </source>
</evidence>
<dbReference type="OrthoDB" id="1560166at2759"/>
<dbReference type="PANTHER" id="PTHR42940">
    <property type="entry name" value="ALCOHOL DEHYDROGENASE 1-RELATED"/>
    <property type="match status" value="1"/>
</dbReference>
<dbReference type="Pfam" id="PF00107">
    <property type="entry name" value="ADH_zinc_N"/>
    <property type="match status" value="1"/>
</dbReference>
<evidence type="ECO:0000256" key="5">
    <source>
        <dbReference type="ARBA" id="ARBA00023002"/>
    </source>
</evidence>
<evidence type="ECO:0000259" key="7">
    <source>
        <dbReference type="SMART" id="SM00829"/>
    </source>
</evidence>